<dbReference type="EC" id="2.1.1.355" evidence="3"/>
<evidence type="ECO:0000256" key="21">
    <source>
        <dbReference type="ARBA" id="ARBA00069563"/>
    </source>
</evidence>
<dbReference type="GO" id="GO:0003677">
    <property type="term" value="F:DNA binding"/>
    <property type="evidence" value="ECO:0007669"/>
    <property type="project" value="InterPro"/>
</dbReference>
<dbReference type="InterPro" id="IPR001739">
    <property type="entry name" value="Methyl_CpG_DNA-bd"/>
</dbReference>
<dbReference type="GO" id="GO:0070828">
    <property type="term" value="P:heterochromatin organization"/>
    <property type="evidence" value="ECO:0007669"/>
    <property type="project" value="EnsemblMetazoa"/>
</dbReference>
<feature type="coiled-coil region" evidence="23">
    <location>
        <begin position="397"/>
        <end position="424"/>
    </location>
</feature>
<dbReference type="STRING" id="7217.B3MC21"/>
<comment type="subcellular location">
    <subcellularLocation>
        <location evidence="2">Chromosome</location>
    </subcellularLocation>
    <subcellularLocation>
        <location evidence="1">Nucleus</location>
    </subcellularLocation>
</comment>
<keyword evidence="6" id="KW-0678">Repressor</keyword>
<dbReference type="GO" id="GO:0048132">
    <property type="term" value="P:female germ-line stem cell asymmetric division"/>
    <property type="evidence" value="ECO:0007669"/>
    <property type="project" value="EnsemblMetazoa"/>
</dbReference>
<dbReference type="PROSITE" id="PS50280">
    <property type="entry name" value="SET"/>
    <property type="match status" value="1"/>
</dbReference>
<evidence type="ECO:0000256" key="6">
    <source>
        <dbReference type="ARBA" id="ARBA00022491"/>
    </source>
</evidence>
<evidence type="ECO:0000256" key="18">
    <source>
        <dbReference type="ARBA" id="ARBA00023163"/>
    </source>
</evidence>
<evidence type="ECO:0000256" key="4">
    <source>
        <dbReference type="ARBA" id="ARBA00022454"/>
    </source>
</evidence>
<feature type="domain" description="Post-SET" evidence="27">
    <location>
        <begin position="1251"/>
        <end position="1267"/>
    </location>
</feature>
<dbReference type="InterPro" id="IPR016177">
    <property type="entry name" value="DNA-bd_dom_sf"/>
</dbReference>
<dbReference type="InterPro" id="IPR003616">
    <property type="entry name" value="Post-SET_dom"/>
</dbReference>
<evidence type="ECO:0000313" key="29">
    <source>
        <dbReference type="EMBL" id="EDV37208.2"/>
    </source>
</evidence>
<keyword evidence="15" id="KW-0896">Oogenesis</keyword>
<dbReference type="Pfam" id="PF01429">
    <property type="entry name" value="MBD"/>
    <property type="match status" value="1"/>
</dbReference>
<feature type="domain" description="Pre-SET" evidence="26">
    <location>
        <begin position="953"/>
        <end position="1025"/>
    </location>
</feature>
<dbReference type="InterPro" id="IPR046341">
    <property type="entry name" value="SET_dom_sf"/>
</dbReference>
<keyword evidence="4" id="KW-0158">Chromosome</keyword>
<dbReference type="Pfam" id="PF05033">
    <property type="entry name" value="Pre-SET"/>
    <property type="match status" value="1"/>
</dbReference>
<keyword evidence="11" id="KW-0677">Repeat</keyword>
<dbReference type="GO" id="GO:0140949">
    <property type="term" value="F:histone H3K9 trimethyltransferase activity"/>
    <property type="evidence" value="ECO:0007669"/>
    <property type="project" value="UniProtKB-EC"/>
</dbReference>
<name>B3MC21_DROAN</name>
<dbReference type="AlphaFoldDB" id="B3MC21"/>
<dbReference type="PROSITE" id="PS50982">
    <property type="entry name" value="MBD"/>
    <property type="match status" value="1"/>
</dbReference>
<feature type="compositionally biased region" description="Polar residues" evidence="24">
    <location>
        <begin position="1136"/>
        <end position="1148"/>
    </location>
</feature>
<dbReference type="CDD" id="cd20382">
    <property type="entry name" value="Tudor_SETDB1_rpt1"/>
    <property type="match status" value="1"/>
</dbReference>
<evidence type="ECO:0000256" key="12">
    <source>
        <dbReference type="ARBA" id="ARBA00022782"/>
    </source>
</evidence>
<evidence type="ECO:0000256" key="1">
    <source>
        <dbReference type="ARBA" id="ARBA00004123"/>
    </source>
</evidence>
<dbReference type="InterPro" id="IPR041292">
    <property type="entry name" value="Tudor_4"/>
</dbReference>
<dbReference type="Gene3D" id="2.30.30.140">
    <property type="match status" value="2"/>
</dbReference>
<feature type="region of interest" description="Disordered" evidence="24">
    <location>
        <begin position="738"/>
        <end position="776"/>
    </location>
</feature>
<evidence type="ECO:0000256" key="3">
    <source>
        <dbReference type="ARBA" id="ARBA00012183"/>
    </source>
</evidence>
<dbReference type="GeneID" id="6494410"/>
<dbReference type="GO" id="GO:0005737">
    <property type="term" value="C:cytoplasm"/>
    <property type="evidence" value="ECO:0007669"/>
    <property type="project" value="EnsemblMetazoa"/>
</dbReference>
<dbReference type="FunFam" id="3.30.890.10:FF:000011">
    <property type="entry name" value="Histone-lysine N-methyltransferase eggless"/>
    <property type="match status" value="1"/>
</dbReference>
<evidence type="ECO:0000256" key="23">
    <source>
        <dbReference type="SAM" id="Coils"/>
    </source>
</evidence>
<evidence type="ECO:0000259" key="26">
    <source>
        <dbReference type="PROSITE" id="PS50867"/>
    </source>
</evidence>
<dbReference type="PANTHER" id="PTHR46024:SF1">
    <property type="entry name" value="HISTONE-LYSINE N-METHYLTRANSFERASE EGGLESS"/>
    <property type="match status" value="1"/>
</dbReference>
<dbReference type="CDD" id="cd10517">
    <property type="entry name" value="SET_SETDB1"/>
    <property type="match status" value="1"/>
</dbReference>
<keyword evidence="16" id="KW-0805">Transcription regulation</keyword>
<keyword evidence="12" id="KW-0221">Differentiation</keyword>
<dbReference type="Gene3D" id="2.170.270.10">
    <property type="entry name" value="SET domain"/>
    <property type="match status" value="1"/>
</dbReference>
<keyword evidence="14" id="KW-0156">Chromatin regulator</keyword>
<keyword evidence="13" id="KW-0862">Zinc</keyword>
<dbReference type="KEGG" id="dan:6494410"/>
<dbReference type="Gene3D" id="3.30.890.10">
    <property type="entry name" value="Methyl-cpg-binding Protein 2, Chain A"/>
    <property type="match status" value="1"/>
</dbReference>
<evidence type="ECO:0000313" key="30">
    <source>
        <dbReference type="Proteomes" id="UP000007801"/>
    </source>
</evidence>
<dbReference type="SMART" id="SM00468">
    <property type="entry name" value="PreSET"/>
    <property type="match status" value="1"/>
</dbReference>
<feature type="compositionally biased region" description="Acidic residues" evidence="24">
    <location>
        <begin position="1096"/>
        <end position="1120"/>
    </location>
</feature>
<dbReference type="FunCoup" id="B3MC21">
    <property type="interactions" value="1755"/>
</dbReference>
<keyword evidence="10" id="KW-0479">Metal-binding</keyword>
<feature type="region of interest" description="Disordered" evidence="24">
    <location>
        <begin position="1093"/>
        <end position="1151"/>
    </location>
</feature>
<dbReference type="SMART" id="SM00317">
    <property type="entry name" value="SET"/>
    <property type="match status" value="1"/>
</dbReference>
<sequence length="1267" mass="142155">MSTKPEAMDCADVTEIANEDGQGTETSLIAEKDAGSPSVVEKIDAEPTVLEEKGKPTIEDDVEMADLTSEEPSLMHADNNPAHAVSDKSKGDLACGSPAEVETSKVEEVGPVEIDSDSSVEVIDSPVKSPPSNKSGEEHKQAAEESPPKGLVTDAKEGKNDEGDMPDSSIELISSPTSEDSAGRDQPKEVKKQEEEKAASAEISMDMDHGTPRESEMDGAPKPAETDEALAPENNKIGLEVDLENKAIPQSLDLEQTNLTWNGDIFYGKDCVNCNCKRLHKQFVLANMATLNFYKVTRKVSKQQFVCTGCGDAAMEMYEQYAGQLMAKQPLLLQEFHQDQAEFVALDSSDEEEEEKQVEEKPEFSTNDLNLIENELEDAIASVLNRVGFQDQLSWSKSILLARAERLERQFELADKELEAVQSTADKMHWALYNSCTVVHKHLPALDLQHNIGDYMQVPPAGEIERPPIQIGETYYAVKNKAIASWVSIKVIEFTESTAIGGNTMKSYKIKYLNTPYQMVKTVTAKHIAYFEPPPVRLTIGTRVIAYFDGSTLSRGKDKGVVQSAFYPGIIAEPLKQANRFRYLIFYDDGYTQYVQHRDVRLVCQASEKVWEDVHPASRDFIQKYVEKYSVDRPMVQCTRGQSMNTESNGTWLYARVIDIDCSLVLMHFEADKNHTEWIYRGSLRLGPVFKETQNAMSSANAHHARVPRRTEPFIRYTKEMESSNMQVNQQMRAMARKSSSVAQGAVTSAASSSSANTSAAGRSGGGNASRGPVKHLNNSTIYVDDENRPKGHVVYFTAKRNLPPKVYRHHECNPNCLFKIVHRLDSYSPLAKPLLSGWERLVLRQKTKKNVVYRGPCGKSLRNLAEVHTYLRATENVLNVDNFDFTPDLRCLAEYSIDPTIVKEADISKGQEKMAIPLVNYYDNSLPPPCTYAKQRIPTEGVHLNLDEEFLVGCDCDDDCSDKSKCSCWQLTVAGVKYCNPKKPIEEIGYQYKRLHEHVPTGIYECNSRCKCKKNCLNRVVQHSLEMKLQVFKTSNRGWGLRCVNDIPKGAFICIYAGHLLTETMANEGGQDAGDEYFADLDYIEVAEQLKEGYESEVEQSEPEPEEDSYLPEAEDDDDFRPNNYYQKKNKLRPTRSNSASAQSTEVDSQERAVINFNPNADLDETVRENSVRRLFGKDEAPYIMDAKTTGNLGRYFNHSCNPNLFVQNVFVDTHDLRFPWVAFFSASHIRSGTELTWNYNYEVGVVPGKVLYCQCGAPNCRIRLL</sequence>
<evidence type="ECO:0000259" key="28">
    <source>
        <dbReference type="PROSITE" id="PS50982"/>
    </source>
</evidence>
<accession>B3MC21</accession>
<evidence type="ECO:0000256" key="8">
    <source>
        <dbReference type="ARBA" id="ARBA00022679"/>
    </source>
</evidence>
<keyword evidence="7 29" id="KW-0489">Methyltransferase</keyword>
<keyword evidence="17 23" id="KW-0175">Coiled coil</keyword>
<feature type="compositionally biased region" description="Low complexity" evidence="24">
    <location>
        <begin position="739"/>
        <end position="762"/>
    </location>
</feature>
<dbReference type="GO" id="GO:0032259">
    <property type="term" value="P:methylation"/>
    <property type="evidence" value="ECO:0007669"/>
    <property type="project" value="UniProtKB-KW"/>
</dbReference>
<dbReference type="SUPFAM" id="SSF54171">
    <property type="entry name" value="DNA-binding domain"/>
    <property type="match status" value="1"/>
</dbReference>
<evidence type="ECO:0000259" key="27">
    <source>
        <dbReference type="PROSITE" id="PS50868"/>
    </source>
</evidence>
<dbReference type="FunFam" id="2.170.270.10:FF:000029">
    <property type="entry name" value="Histone-lysine N-methyltransferase SETDB2"/>
    <property type="match status" value="1"/>
</dbReference>
<dbReference type="eggNOG" id="KOG1141">
    <property type="taxonomic scope" value="Eukaryota"/>
</dbReference>
<evidence type="ECO:0000256" key="2">
    <source>
        <dbReference type="ARBA" id="ARBA00004286"/>
    </source>
</evidence>
<feature type="domain" description="MBD" evidence="28">
    <location>
        <begin position="825"/>
        <end position="891"/>
    </location>
</feature>
<dbReference type="InterPro" id="IPR007728">
    <property type="entry name" value="Pre-SET_dom"/>
</dbReference>
<keyword evidence="8 29" id="KW-0808">Transferase</keyword>
<dbReference type="OrthoDB" id="5792673at2759"/>
<dbReference type="GO" id="GO:0005700">
    <property type="term" value="C:polytene chromosome"/>
    <property type="evidence" value="ECO:0007669"/>
    <property type="project" value="EnsemblMetazoa"/>
</dbReference>
<dbReference type="EMBL" id="CH902619">
    <property type="protein sequence ID" value="EDV37208.2"/>
    <property type="molecule type" value="Genomic_DNA"/>
</dbReference>
<feature type="compositionally biased region" description="Polar residues" evidence="24">
    <location>
        <begin position="171"/>
        <end position="180"/>
    </location>
</feature>
<evidence type="ECO:0000256" key="10">
    <source>
        <dbReference type="ARBA" id="ARBA00022723"/>
    </source>
</evidence>
<evidence type="ECO:0000256" key="16">
    <source>
        <dbReference type="ARBA" id="ARBA00023015"/>
    </source>
</evidence>
<dbReference type="InterPro" id="IPR041291">
    <property type="entry name" value="TUDOR_5"/>
</dbReference>
<dbReference type="PANTHER" id="PTHR46024">
    <property type="entry name" value="HISTONE-LYSINE N-METHYLTRANSFERASE EGGLESS"/>
    <property type="match status" value="1"/>
</dbReference>
<evidence type="ECO:0000256" key="24">
    <source>
        <dbReference type="SAM" id="MobiDB-lite"/>
    </source>
</evidence>
<evidence type="ECO:0000256" key="17">
    <source>
        <dbReference type="ARBA" id="ARBA00023054"/>
    </source>
</evidence>
<feature type="compositionally biased region" description="Basic and acidic residues" evidence="24">
    <location>
        <begin position="135"/>
        <end position="147"/>
    </location>
</feature>
<dbReference type="SMART" id="SM00391">
    <property type="entry name" value="MBD"/>
    <property type="match status" value="1"/>
</dbReference>
<dbReference type="GO" id="GO:0008270">
    <property type="term" value="F:zinc ion binding"/>
    <property type="evidence" value="ECO:0007669"/>
    <property type="project" value="InterPro"/>
</dbReference>
<evidence type="ECO:0000256" key="15">
    <source>
        <dbReference type="ARBA" id="ARBA00022943"/>
    </source>
</evidence>
<gene>
    <name evidence="29" type="primary">Dana\GF11546</name>
    <name evidence="29" type="synonym">dana_GLEANR_11595</name>
    <name evidence="29" type="ORF">GF11546</name>
</gene>
<dbReference type="InterPro" id="IPR051516">
    <property type="entry name" value="SETDB_methyltransferase"/>
</dbReference>
<dbReference type="GO" id="GO:0005634">
    <property type="term" value="C:nucleus"/>
    <property type="evidence" value="ECO:0007669"/>
    <property type="project" value="UniProtKB-SubCell"/>
</dbReference>
<dbReference type="CDD" id="cd21181">
    <property type="entry name" value="Tudor_SETDB1_rpt2"/>
    <property type="match status" value="1"/>
</dbReference>
<comment type="catalytic activity">
    <reaction evidence="20">
        <text>L-lysyl(9)-[histone H3] + 3 S-adenosyl-L-methionine = N(6),N(6),N(6)-trimethyl-L-lysyl(9)-[histone H3] + 3 S-adenosyl-L-homocysteine + 3 H(+)</text>
        <dbReference type="Rhea" id="RHEA:60276"/>
        <dbReference type="Rhea" id="RHEA-COMP:15538"/>
        <dbReference type="Rhea" id="RHEA-COMP:15546"/>
        <dbReference type="ChEBI" id="CHEBI:15378"/>
        <dbReference type="ChEBI" id="CHEBI:29969"/>
        <dbReference type="ChEBI" id="CHEBI:57856"/>
        <dbReference type="ChEBI" id="CHEBI:59789"/>
        <dbReference type="ChEBI" id="CHEBI:61961"/>
        <dbReference type="EC" id="2.1.1.355"/>
    </reaction>
</comment>
<proteinExistence type="predicted"/>
<dbReference type="PROSITE" id="PS50867">
    <property type="entry name" value="PRE_SET"/>
    <property type="match status" value="1"/>
</dbReference>
<dbReference type="GO" id="GO:0140947">
    <property type="term" value="F:histone H3K9me2 methyltransferase activity"/>
    <property type="evidence" value="ECO:0007669"/>
    <property type="project" value="EnsemblMetazoa"/>
</dbReference>
<evidence type="ECO:0000256" key="19">
    <source>
        <dbReference type="ARBA" id="ARBA00023242"/>
    </source>
</evidence>
<keyword evidence="18" id="KW-0804">Transcription</keyword>
<keyword evidence="5" id="KW-0217">Developmental protein</keyword>
<evidence type="ECO:0000259" key="25">
    <source>
        <dbReference type="PROSITE" id="PS50280"/>
    </source>
</evidence>
<evidence type="ECO:0000256" key="22">
    <source>
        <dbReference type="ARBA" id="ARBA00084067"/>
    </source>
</evidence>
<keyword evidence="30" id="KW-1185">Reference proteome</keyword>
<dbReference type="Pfam" id="PF18358">
    <property type="entry name" value="Tudor_4"/>
    <property type="match status" value="1"/>
</dbReference>
<reference evidence="29 30" key="1">
    <citation type="journal article" date="2007" name="Nature">
        <title>Evolution of genes and genomes on the Drosophila phylogeny.</title>
        <authorList>
            <consortium name="Drosophila 12 Genomes Consortium"/>
            <person name="Clark A.G."/>
            <person name="Eisen M.B."/>
            <person name="Smith D.R."/>
            <person name="Bergman C.M."/>
            <person name="Oliver B."/>
            <person name="Markow T.A."/>
            <person name="Kaufman T.C."/>
            <person name="Kellis M."/>
            <person name="Gelbart W."/>
            <person name="Iyer V.N."/>
            <person name="Pollard D.A."/>
            <person name="Sackton T.B."/>
            <person name="Larracuente A.M."/>
            <person name="Singh N.D."/>
            <person name="Abad J.P."/>
            <person name="Abt D.N."/>
            <person name="Adryan B."/>
            <person name="Aguade M."/>
            <person name="Akashi H."/>
            <person name="Anderson W.W."/>
            <person name="Aquadro C.F."/>
            <person name="Ardell D.H."/>
            <person name="Arguello R."/>
            <person name="Artieri C.G."/>
            <person name="Barbash D.A."/>
            <person name="Barker D."/>
            <person name="Barsanti P."/>
            <person name="Batterham P."/>
            <person name="Batzoglou S."/>
            <person name="Begun D."/>
            <person name="Bhutkar A."/>
            <person name="Blanco E."/>
            <person name="Bosak S.A."/>
            <person name="Bradley R.K."/>
            <person name="Brand A.D."/>
            <person name="Brent M.R."/>
            <person name="Brooks A.N."/>
            <person name="Brown R.H."/>
            <person name="Butlin R.K."/>
            <person name="Caggese C."/>
            <person name="Calvi B.R."/>
            <person name="Bernardo de Carvalho A."/>
            <person name="Caspi A."/>
            <person name="Castrezana S."/>
            <person name="Celniker S.E."/>
            <person name="Chang J.L."/>
            <person name="Chapple C."/>
            <person name="Chatterji S."/>
            <person name="Chinwalla A."/>
            <person name="Civetta A."/>
            <person name="Clifton S.W."/>
            <person name="Comeron J.M."/>
            <person name="Costello J.C."/>
            <person name="Coyne J.A."/>
            <person name="Daub J."/>
            <person name="David R.G."/>
            <person name="Delcher A.L."/>
            <person name="Delehaunty K."/>
            <person name="Do C.B."/>
            <person name="Ebling H."/>
            <person name="Edwards K."/>
            <person name="Eickbush T."/>
            <person name="Evans J.D."/>
            <person name="Filipski A."/>
            <person name="Findeiss S."/>
            <person name="Freyhult E."/>
            <person name="Fulton L."/>
            <person name="Fulton R."/>
            <person name="Garcia A.C."/>
            <person name="Gardiner A."/>
            <person name="Garfield D.A."/>
            <person name="Garvin B.E."/>
            <person name="Gibson G."/>
            <person name="Gilbert D."/>
            <person name="Gnerre S."/>
            <person name="Godfrey J."/>
            <person name="Good R."/>
            <person name="Gotea V."/>
            <person name="Gravely B."/>
            <person name="Greenberg A.J."/>
            <person name="Griffiths-Jones S."/>
            <person name="Gross S."/>
            <person name="Guigo R."/>
            <person name="Gustafson E.A."/>
            <person name="Haerty W."/>
            <person name="Hahn M.W."/>
            <person name="Halligan D.L."/>
            <person name="Halpern A.L."/>
            <person name="Halter G.M."/>
            <person name="Han M.V."/>
            <person name="Heger A."/>
            <person name="Hillier L."/>
            <person name="Hinrichs A.S."/>
            <person name="Holmes I."/>
            <person name="Hoskins R.A."/>
            <person name="Hubisz M.J."/>
            <person name="Hultmark D."/>
            <person name="Huntley M.A."/>
            <person name="Jaffe D.B."/>
            <person name="Jagadeeshan S."/>
            <person name="Jeck W.R."/>
            <person name="Johnson J."/>
            <person name="Jones C.D."/>
            <person name="Jordan W.C."/>
            <person name="Karpen G.H."/>
            <person name="Kataoka E."/>
            <person name="Keightley P.D."/>
            <person name="Kheradpour P."/>
            <person name="Kirkness E.F."/>
            <person name="Koerich L.B."/>
            <person name="Kristiansen K."/>
            <person name="Kudrna D."/>
            <person name="Kulathinal R.J."/>
            <person name="Kumar S."/>
            <person name="Kwok R."/>
            <person name="Lander E."/>
            <person name="Langley C.H."/>
            <person name="Lapoint R."/>
            <person name="Lazzaro B.P."/>
            <person name="Lee S.J."/>
            <person name="Levesque L."/>
            <person name="Li R."/>
            <person name="Lin C.F."/>
            <person name="Lin M.F."/>
            <person name="Lindblad-Toh K."/>
            <person name="Llopart A."/>
            <person name="Long M."/>
            <person name="Low L."/>
            <person name="Lozovsky E."/>
            <person name="Lu J."/>
            <person name="Luo M."/>
            <person name="Machado C.A."/>
            <person name="Makalowski W."/>
            <person name="Marzo M."/>
            <person name="Matsuda M."/>
            <person name="Matzkin L."/>
            <person name="McAllister B."/>
            <person name="McBride C.S."/>
            <person name="McKernan B."/>
            <person name="McKernan K."/>
            <person name="Mendez-Lago M."/>
            <person name="Minx P."/>
            <person name="Mollenhauer M.U."/>
            <person name="Montooth K."/>
            <person name="Mount S.M."/>
            <person name="Mu X."/>
            <person name="Myers E."/>
            <person name="Negre B."/>
            <person name="Newfeld S."/>
            <person name="Nielsen R."/>
            <person name="Noor M.A."/>
            <person name="O'Grady P."/>
            <person name="Pachter L."/>
            <person name="Papaceit M."/>
            <person name="Parisi M.J."/>
            <person name="Parisi M."/>
            <person name="Parts L."/>
            <person name="Pedersen J.S."/>
            <person name="Pesole G."/>
            <person name="Phillippy A.M."/>
            <person name="Ponting C.P."/>
            <person name="Pop M."/>
            <person name="Porcelli D."/>
            <person name="Powell J.R."/>
            <person name="Prohaska S."/>
            <person name="Pruitt K."/>
            <person name="Puig M."/>
            <person name="Quesneville H."/>
            <person name="Ram K.R."/>
            <person name="Rand D."/>
            <person name="Rasmussen M.D."/>
            <person name="Reed L.K."/>
            <person name="Reenan R."/>
            <person name="Reily A."/>
            <person name="Remington K.A."/>
            <person name="Rieger T.T."/>
            <person name="Ritchie M.G."/>
            <person name="Robin C."/>
            <person name="Rogers Y.H."/>
            <person name="Rohde C."/>
            <person name="Rozas J."/>
            <person name="Rubenfield M.J."/>
            <person name="Ruiz A."/>
            <person name="Russo S."/>
            <person name="Salzberg S.L."/>
            <person name="Sanchez-Gracia A."/>
            <person name="Saranga D.J."/>
            <person name="Sato H."/>
            <person name="Schaeffer S.W."/>
            <person name="Schatz M.C."/>
            <person name="Schlenke T."/>
            <person name="Schwartz R."/>
            <person name="Segarra C."/>
            <person name="Singh R.S."/>
            <person name="Sirot L."/>
            <person name="Sirota M."/>
            <person name="Sisneros N.B."/>
            <person name="Smith C.D."/>
            <person name="Smith T.F."/>
            <person name="Spieth J."/>
            <person name="Stage D.E."/>
            <person name="Stark A."/>
            <person name="Stephan W."/>
            <person name="Strausberg R.L."/>
            <person name="Strempel S."/>
            <person name="Sturgill D."/>
            <person name="Sutton G."/>
            <person name="Sutton G.G."/>
            <person name="Tao W."/>
            <person name="Teichmann S."/>
            <person name="Tobari Y.N."/>
            <person name="Tomimura Y."/>
            <person name="Tsolas J.M."/>
            <person name="Valente V.L."/>
            <person name="Venter E."/>
            <person name="Venter J.C."/>
            <person name="Vicario S."/>
            <person name="Vieira F.G."/>
            <person name="Vilella A.J."/>
            <person name="Villasante A."/>
            <person name="Walenz B."/>
            <person name="Wang J."/>
            <person name="Wasserman M."/>
            <person name="Watts T."/>
            <person name="Wilson D."/>
            <person name="Wilson R.K."/>
            <person name="Wing R.A."/>
            <person name="Wolfner M.F."/>
            <person name="Wong A."/>
            <person name="Wong G.K."/>
            <person name="Wu C.I."/>
            <person name="Wu G."/>
            <person name="Yamamoto D."/>
            <person name="Yang H.P."/>
            <person name="Yang S.P."/>
            <person name="Yorke J.A."/>
            <person name="Yoshida K."/>
            <person name="Zdobnov E."/>
            <person name="Zhang P."/>
            <person name="Zhang Y."/>
            <person name="Zimin A.V."/>
            <person name="Baldwin J."/>
            <person name="Abdouelleil A."/>
            <person name="Abdulkadir J."/>
            <person name="Abebe A."/>
            <person name="Abera B."/>
            <person name="Abreu J."/>
            <person name="Acer S.C."/>
            <person name="Aftuck L."/>
            <person name="Alexander A."/>
            <person name="An P."/>
            <person name="Anderson E."/>
            <person name="Anderson S."/>
            <person name="Arachi H."/>
            <person name="Azer M."/>
            <person name="Bachantsang P."/>
            <person name="Barry A."/>
            <person name="Bayul T."/>
            <person name="Berlin A."/>
            <person name="Bessette D."/>
            <person name="Bloom T."/>
            <person name="Blye J."/>
            <person name="Boguslavskiy L."/>
            <person name="Bonnet C."/>
            <person name="Boukhgalter B."/>
            <person name="Bourzgui I."/>
            <person name="Brown A."/>
            <person name="Cahill P."/>
            <person name="Channer S."/>
            <person name="Cheshatsang Y."/>
            <person name="Chuda L."/>
            <person name="Citroen M."/>
            <person name="Collymore A."/>
            <person name="Cooke P."/>
            <person name="Costello M."/>
            <person name="D'Aco K."/>
            <person name="Daza R."/>
            <person name="De Haan G."/>
            <person name="DeGray S."/>
            <person name="DeMaso C."/>
            <person name="Dhargay N."/>
            <person name="Dooley K."/>
            <person name="Dooley E."/>
            <person name="Doricent M."/>
            <person name="Dorje P."/>
            <person name="Dorjee K."/>
            <person name="Dupes A."/>
            <person name="Elong R."/>
            <person name="Falk J."/>
            <person name="Farina A."/>
            <person name="Faro S."/>
            <person name="Ferguson D."/>
            <person name="Fisher S."/>
            <person name="Foley C.D."/>
            <person name="Franke A."/>
            <person name="Friedrich D."/>
            <person name="Gadbois L."/>
            <person name="Gearin G."/>
            <person name="Gearin C.R."/>
            <person name="Giannoukos G."/>
            <person name="Goode T."/>
            <person name="Graham J."/>
            <person name="Grandbois E."/>
            <person name="Grewal S."/>
            <person name="Gyaltsen K."/>
            <person name="Hafez N."/>
            <person name="Hagos B."/>
            <person name="Hall J."/>
            <person name="Henson C."/>
            <person name="Hollinger A."/>
            <person name="Honan T."/>
            <person name="Huard M.D."/>
            <person name="Hughes L."/>
            <person name="Hurhula B."/>
            <person name="Husby M.E."/>
            <person name="Kamat A."/>
            <person name="Kanga B."/>
            <person name="Kashin S."/>
            <person name="Khazanovich D."/>
            <person name="Kisner P."/>
            <person name="Lance K."/>
            <person name="Lara M."/>
            <person name="Lee W."/>
            <person name="Lennon N."/>
            <person name="Letendre F."/>
            <person name="LeVine R."/>
            <person name="Lipovsky A."/>
            <person name="Liu X."/>
            <person name="Liu J."/>
            <person name="Liu S."/>
            <person name="Lokyitsang T."/>
            <person name="Lokyitsang Y."/>
            <person name="Lubonja R."/>
            <person name="Lui A."/>
            <person name="MacDonald P."/>
            <person name="Magnisalis V."/>
            <person name="Maru K."/>
            <person name="Matthews C."/>
            <person name="McCusker W."/>
            <person name="McDonough S."/>
            <person name="Mehta T."/>
            <person name="Meldrim J."/>
            <person name="Meneus L."/>
            <person name="Mihai O."/>
            <person name="Mihalev A."/>
            <person name="Mihova T."/>
            <person name="Mittelman R."/>
            <person name="Mlenga V."/>
            <person name="Montmayeur A."/>
            <person name="Mulrain L."/>
            <person name="Navidi A."/>
            <person name="Naylor J."/>
            <person name="Negash T."/>
            <person name="Nguyen T."/>
            <person name="Nguyen N."/>
            <person name="Nicol R."/>
            <person name="Norbu C."/>
            <person name="Norbu N."/>
            <person name="Novod N."/>
            <person name="O'Neill B."/>
            <person name="Osman S."/>
            <person name="Markiewicz E."/>
            <person name="Oyono O.L."/>
            <person name="Patti C."/>
            <person name="Phunkhang P."/>
            <person name="Pierre F."/>
            <person name="Priest M."/>
            <person name="Raghuraman S."/>
            <person name="Rege F."/>
            <person name="Reyes R."/>
            <person name="Rise C."/>
            <person name="Rogov P."/>
            <person name="Ross K."/>
            <person name="Ryan E."/>
            <person name="Settipalli S."/>
            <person name="Shea T."/>
            <person name="Sherpa N."/>
            <person name="Shi L."/>
            <person name="Shih D."/>
            <person name="Sparrow T."/>
            <person name="Spaulding J."/>
            <person name="Stalker J."/>
            <person name="Stange-Thomann N."/>
            <person name="Stavropoulos S."/>
            <person name="Stone C."/>
            <person name="Strader C."/>
            <person name="Tesfaye S."/>
            <person name="Thomson T."/>
            <person name="Thoulutsang Y."/>
            <person name="Thoulutsang D."/>
            <person name="Topham K."/>
            <person name="Topping I."/>
            <person name="Tsamla T."/>
            <person name="Vassiliev H."/>
            <person name="Vo A."/>
            <person name="Wangchuk T."/>
            <person name="Wangdi T."/>
            <person name="Weiand M."/>
            <person name="Wilkinson J."/>
            <person name="Wilson A."/>
            <person name="Yadav S."/>
            <person name="Young G."/>
            <person name="Yu Q."/>
            <person name="Zembek L."/>
            <person name="Zhong D."/>
            <person name="Zimmer A."/>
            <person name="Zwirko Z."/>
            <person name="Jaffe D.B."/>
            <person name="Alvarez P."/>
            <person name="Brockman W."/>
            <person name="Butler J."/>
            <person name="Chin C."/>
            <person name="Gnerre S."/>
            <person name="Grabherr M."/>
            <person name="Kleber M."/>
            <person name="Mauceli E."/>
            <person name="MacCallum I."/>
        </authorList>
    </citation>
    <scope>NUCLEOTIDE SEQUENCE [LARGE SCALE GENOMIC DNA]</scope>
    <source>
        <strain evidence="30">Tucson 14024-0371.13</strain>
    </source>
</reference>
<protein>
    <recommendedName>
        <fullName evidence="21">Histone-lysine N-methyltransferase eggless</fullName>
        <ecNumber evidence="3">2.1.1.355</ecNumber>
    </recommendedName>
    <alternativeName>
        <fullName evidence="22">SETDB1 homolog</fullName>
    </alternativeName>
</protein>
<dbReference type="Pfam" id="PF00856">
    <property type="entry name" value="SET"/>
    <property type="match status" value="1"/>
</dbReference>
<dbReference type="Pfam" id="PF18359">
    <property type="entry name" value="Tudor_5"/>
    <property type="match status" value="1"/>
</dbReference>
<evidence type="ECO:0000256" key="11">
    <source>
        <dbReference type="ARBA" id="ARBA00022737"/>
    </source>
</evidence>
<evidence type="ECO:0000256" key="20">
    <source>
        <dbReference type="ARBA" id="ARBA00048409"/>
    </source>
</evidence>
<dbReference type="SUPFAM" id="SSF82199">
    <property type="entry name" value="SET domain"/>
    <property type="match status" value="1"/>
</dbReference>
<evidence type="ECO:0000256" key="7">
    <source>
        <dbReference type="ARBA" id="ARBA00022603"/>
    </source>
</evidence>
<evidence type="ECO:0000256" key="5">
    <source>
        <dbReference type="ARBA" id="ARBA00022473"/>
    </source>
</evidence>
<evidence type="ECO:0000256" key="9">
    <source>
        <dbReference type="ARBA" id="ARBA00022691"/>
    </source>
</evidence>
<keyword evidence="19" id="KW-0539">Nucleus</keyword>
<dbReference type="GO" id="GO:0010369">
    <property type="term" value="C:chromocenter"/>
    <property type="evidence" value="ECO:0007669"/>
    <property type="project" value="EnsemblMetazoa"/>
</dbReference>
<organism evidence="29 30">
    <name type="scientific">Drosophila ananassae</name>
    <name type="common">Fruit fly</name>
    <dbReference type="NCBI Taxonomy" id="7217"/>
    <lineage>
        <taxon>Eukaryota</taxon>
        <taxon>Metazoa</taxon>
        <taxon>Ecdysozoa</taxon>
        <taxon>Arthropoda</taxon>
        <taxon>Hexapoda</taxon>
        <taxon>Insecta</taxon>
        <taxon>Pterygota</taxon>
        <taxon>Neoptera</taxon>
        <taxon>Endopterygota</taxon>
        <taxon>Diptera</taxon>
        <taxon>Brachycera</taxon>
        <taxon>Muscomorpha</taxon>
        <taxon>Ephydroidea</taxon>
        <taxon>Drosophilidae</taxon>
        <taxon>Drosophila</taxon>
        <taxon>Sophophora</taxon>
    </lineage>
</organism>
<dbReference type="InParanoid" id="B3MC21"/>
<keyword evidence="9" id="KW-0949">S-adenosyl-L-methionine</keyword>
<dbReference type="InterPro" id="IPR047232">
    <property type="entry name" value="SETDB1/2-like_MBD"/>
</dbReference>
<dbReference type="HOGENOM" id="CLU_003279_0_0_1"/>
<dbReference type="GO" id="GO:0141006">
    <property type="term" value="P:transposable element silencing by piRNA-mediated heterochromatin formation"/>
    <property type="evidence" value="ECO:0007669"/>
    <property type="project" value="EnsemblMetazoa"/>
</dbReference>
<dbReference type="Proteomes" id="UP000007801">
    <property type="component" value="Unassembled WGS sequence"/>
</dbReference>
<evidence type="ECO:0000256" key="13">
    <source>
        <dbReference type="ARBA" id="ARBA00022833"/>
    </source>
</evidence>
<feature type="compositionally biased region" description="Basic and acidic residues" evidence="24">
    <location>
        <begin position="206"/>
        <end position="216"/>
    </location>
</feature>
<dbReference type="InterPro" id="IPR001214">
    <property type="entry name" value="SET_dom"/>
</dbReference>
<feature type="domain" description="SET" evidence="25">
    <location>
        <begin position="1028"/>
        <end position="1242"/>
    </location>
</feature>
<feature type="compositionally biased region" description="Low complexity" evidence="24">
    <location>
        <begin position="111"/>
        <end position="127"/>
    </location>
</feature>
<evidence type="ECO:0000256" key="14">
    <source>
        <dbReference type="ARBA" id="ARBA00022853"/>
    </source>
</evidence>
<dbReference type="CDD" id="cd01395">
    <property type="entry name" value="HMT_MBD"/>
    <property type="match status" value="1"/>
</dbReference>
<feature type="compositionally biased region" description="Basic and acidic residues" evidence="24">
    <location>
        <begin position="181"/>
        <end position="199"/>
    </location>
</feature>
<feature type="region of interest" description="Disordered" evidence="24">
    <location>
        <begin position="67"/>
        <end position="232"/>
    </location>
</feature>
<dbReference type="CTD" id="37962"/>
<dbReference type="PROSITE" id="PS50868">
    <property type="entry name" value="POST_SET"/>
    <property type="match status" value="1"/>
</dbReference>